<feature type="short sequence motif" description="'HIGH' region" evidence="12">
    <location>
        <begin position="130"/>
        <end position="140"/>
    </location>
</feature>
<evidence type="ECO:0000259" key="14">
    <source>
        <dbReference type="SMART" id="SM00836"/>
    </source>
</evidence>
<evidence type="ECO:0000256" key="6">
    <source>
        <dbReference type="ARBA" id="ARBA00022741"/>
    </source>
</evidence>
<evidence type="ECO:0000313" key="17">
    <source>
        <dbReference type="Proteomes" id="UP000249808"/>
    </source>
</evidence>
<gene>
    <name evidence="12" type="primary">argS</name>
    <name evidence="16" type="ORF">BHU61_11800</name>
</gene>
<dbReference type="PROSITE" id="PS00178">
    <property type="entry name" value="AA_TRNA_LIGASE_I"/>
    <property type="match status" value="1"/>
</dbReference>
<keyword evidence="17" id="KW-1185">Reference proteome</keyword>
<evidence type="ECO:0000256" key="4">
    <source>
        <dbReference type="ARBA" id="ARBA00022490"/>
    </source>
</evidence>
<dbReference type="InterPro" id="IPR009080">
    <property type="entry name" value="tRNAsynth_Ia_anticodon-bd"/>
</dbReference>
<dbReference type="Proteomes" id="UP000249808">
    <property type="component" value="Unassembled WGS sequence"/>
</dbReference>
<dbReference type="Gene3D" id="1.10.730.10">
    <property type="entry name" value="Isoleucyl-tRNA Synthetase, Domain 1"/>
    <property type="match status" value="1"/>
</dbReference>
<keyword evidence="9 12" id="KW-0030">Aminoacyl-tRNA synthetase</keyword>
<evidence type="ECO:0000313" key="16">
    <source>
        <dbReference type="EMBL" id="RAK43851.1"/>
    </source>
</evidence>
<evidence type="ECO:0000256" key="1">
    <source>
        <dbReference type="ARBA" id="ARBA00004496"/>
    </source>
</evidence>
<sequence length="552" mass="62714">MNIVQQQKETLIEEIKQAILKAELVTEVPEIKIEIPKDTKNGDYATNIAMVLTKLAQKNPREIAQAIVNHLDVKKADVTKIDIAGPGFINFYMDNAYLTGIITEALTKKDNFGKAEQPKNEKILVEYVSANPTGSLHIGHARNAAVGDTLCNVLSAAGYDVLREYYINDAGKQIENLAYSIEARYFQALGQEMELPEDGYHGKDIIEIGKKLAAEHPEYKDVDKDERIKAFRKLGLDYEMDKLKKDLTEFNVHFDNWFSETSLYENKEIDKALDKMRENGYLFEEDGATWLRTTEFGDDKDRVLIKKDGSYTYFLPDIAYHYDKIERGYDTLINLFGADHHGYINRLKASLETFGTDSKRLEIQVMQMVRLLQDGQEVKMSKRTGNAITLRDIMDEVGIDAARYFLTMRSPDSHFDFDMELAKSESSDNPVYYAQYAHARICSILRQAAENGITPSTDADFSLITNDKAFELLKRIADFETVINQAAEARAPHRITNYIQDLAAHFHKFYNAEKVLTDDLEKSKAHVALIEAARITLHNALTLIGVSSPEKM</sequence>
<dbReference type="SUPFAM" id="SSF55190">
    <property type="entry name" value="Arginyl-tRNA synthetase (ArgRS), N-terminal 'additional' domain"/>
    <property type="match status" value="1"/>
</dbReference>
<evidence type="ECO:0000256" key="12">
    <source>
        <dbReference type="HAMAP-Rule" id="MF_00123"/>
    </source>
</evidence>
<comment type="catalytic activity">
    <reaction evidence="11 12">
        <text>tRNA(Arg) + L-arginine + ATP = L-arginyl-tRNA(Arg) + AMP + diphosphate</text>
        <dbReference type="Rhea" id="RHEA:20301"/>
        <dbReference type="Rhea" id="RHEA-COMP:9658"/>
        <dbReference type="Rhea" id="RHEA-COMP:9673"/>
        <dbReference type="ChEBI" id="CHEBI:30616"/>
        <dbReference type="ChEBI" id="CHEBI:32682"/>
        <dbReference type="ChEBI" id="CHEBI:33019"/>
        <dbReference type="ChEBI" id="CHEBI:78442"/>
        <dbReference type="ChEBI" id="CHEBI:78513"/>
        <dbReference type="ChEBI" id="CHEBI:456215"/>
        <dbReference type="EC" id="6.1.1.19"/>
    </reaction>
</comment>
<dbReference type="EMBL" id="PZJH01000008">
    <property type="protein sequence ID" value="RAK43851.1"/>
    <property type="molecule type" value="Genomic_DNA"/>
</dbReference>
<dbReference type="FunFam" id="1.10.730.10:FF:000008">
    <property type="entry name" value="Arginine--tRNA ligase"/>
    <property type="match status" value="1"/>
</dbReference>
<dbReference type="SMART" id="SM01016">
    <property type="entry name" value="Arg_tRNA_synt_N"/>
    <property type="match status" value="1"/>
</dbReference>
<comment type="subcellular location">
    <subcellularLocation>
        <location evidence="1 12">Cytoplasm</location>
    </subcellularLocation>
</comment>
<dbReference type="FunFam" id="3.40.50.620:FF:000062">
    <property type="entry name" value="Arginine--tRNA ligase"/>
    <property type="match status" value="1"/>
</dbReference>
<dbReference type="EC" id="6.1.1.19" evidence="12"/>
<accession>A0A327ZN84</accession>
<comment type="catalytic activity">
    <reaction evidence="10">
        <text>tRNA(Ile) + L-isoleucine + ATP = L-isoleucyl-tRNA(Ile) + AMP + diphosphate</text>
        <dbReference type="Rhea" id="RHEA:11060"/>
        <dbReference type="Rhea" id="RHEA-COMP:9666"/>
        <dbReference type="Rhea" id="RHEA-COMP:9695"/>
        <dbReference type="ChEBI" id="CHEBI:30616"/>
        <dbReference type="ChEBI" id="CHEBI:33019"/>
        <dbReference type="ChEBI" id="CHEBI:58045"/>
        <dbReference type="ChEBI" id="CHEBI:78442"/>
        <dbReference type="ChEBI" id="CHEBI:78528"/>
        <dbReference type="ChEBI" id="CHEBI:456215"/>
        <dbReference type="EC" id="6.1.1.5"/>
    </reaction>
</comment>
<dbReference type="AlphaFoldDB" id="A0A327ZN84"/>
<dbReference type="GO" id="GO:0004822">
    <property type="term" value="F:isoleucine-tRNA ligase activity"/>
    <property type="evidence" value="ECO:0007669"/>
    <property type="project" value="UniProtKB-EC"/>
</dbReference>
<evidence type="ECO:0000256" key="11">
    <source>
        <dbReference type="ARBA" id="ARBA00049339"/>
    </source>
</evidence>
<evidence type="ECO:0000259" key="15">
    <source>
        <dbReference type="SMART" id="SM01016"/>
    </source>
</evidence>
<dbReference type="InterPro" id="IPR001412">
    <property type="entry name" value="aa-tRNA-synth_I_CS"/>
</dbReference>
<evidence type="ECO:0000256" key="7">
    <source>
        <dbReference type="ARBA" id="ARBA00022840"/>
    </source>
</evidence>
<dbReference type="Pfam" id="PF03485">
    <property type="entry name" value="Arg_tRNA_synt_N"/>
    <property type="match status" value="1"/>
</dbReference>
<dbReference type="InterPro" id="IPR014729">
    <property type="entry name" value="Rossmann-like_a/b/a_fold"/>
</dbReference>
<evidence type="ECO:0000256" key="5">
    <source>
        <dbReference type="ARBA" id="ARBA00022598"/>
    </source>
</evidence>
<dbReference type="SMART" id="SM00836">
    <property type="entry name" value="DALR_1"/>
    <property type="match status" value="1"/>
</dbReference>
<reference evidence="16 17" key="1">
    <citation type="journal article" date="2018" name="Front. Microbiol.">
        <title>Description and Comparative Genomics of Macrococcus caseolyticus subsp. hominis subsp. nov., Macrococcus goetzii sp. nov., Macrococcus epidermidis sp. nov., and Macrococcus bohemicus sp. nov., Novel Macrococci From Human Clinical Material With Virulence Potential and Suspected Uptake of Foreign DNA by Natural Transformation.</title>
        <authorList>
            <person name="Maslanova I."/>
            <person name="Wertheimer Z."/>
            <person name="Sedlacek I."/>
            <person name="Svec P."/>
            <person name="Indrakova A."/>
            <person name="Kovarovic V."/>
            <person name="Schumann P."/>
            <person name="Sproer C."/>
            <person name="Kralova S."/>
            <person name="Sedo O."/>
            <person name="Kristofova L."/>
            <person name="Vrbovska V."/>
            <person name="Fuzik T."/>
            <person name="Petras P."/>
            <person name="Zdrahal Z."/>
            <person name="Ruzickova V."/>
            <person name="Doskar J."/>
            <person name="Pantucek R."/>
        </authorList>
    </citation>
    <scope>NUCLEOTIDE SEQUENCE [LARGE SCALE GENOMIC DNA]</scope>
    <source>
        <strain evidence="16 17">01/688</strain>
    </source>
</reference>
<comment type="caution">
    <text evidence="16">The sequence shown here is derived from an EMBL/GenBank/DDBJ whole genome shotgun (WGS) entry which is preliminary data.</text>
</comment>
<dbReference type="CDD" id="cd00671">
    <property type="entry name" value="ArgRS_core"/>
    <property type="match status" value="1"/>
</dbReference>
<dbReference type="SUPFAM" id="SSF47323">
    <property type="entry name" value="Anticodon-binding domain of a subclass of class I aminoacyl-tRNA synthetases"/>
    <property type="match status" value="1"/>
</dbReference>
<dbReference type="GO" id="GO:0005524">
    <property type="term" value="F:ATP binding"/>
    <property type="evidence" value="ECO:0007669"/>
    <property type="project" value="UniProtKB-UniRule"/>
</dbReference>
<dbReference type="SUPFAM" id="SSF52374">
    <property type="entry name" value="Nucleotidylyl transferase"/>
    <property type="match status" value="1"/>
</dbReference>
<dbReference type="PANTHER" id="PTHR11956:SF5">
    <property type="entry name" value="ARGININE--TRNA LIGASE, CYTOPLASMIC"/>
    <property type="match status" value="1"/>
</dbReference>
<name>A0A327ZN84_9STAP</name>
<proteinExistence type="inferred from homology"/>
<keyword evidence="6 12" id="KW-0547">Nucleotide-binding</keyword>
<dbReference type="FunFam" id="3.30.1360.70:FF:000003">
    <property type="entry name" value="Arginine--tRNA ligase"/>
    <property type="match status" value="1"/>
</dbReference>
<keyword evidence="5 12" id="KW-0436">Ligase</keyword>
<dbReference type="GO" id="GO:0005737">
    <property type="term" value="C:cytoplasm"/>
    <property type="evidence" value="ECO:0007669"/>
    <property type="project" value="UniProtKB-SubCell"/>
</dbReference>
<evidence type="ECO:0000256" key="13">
    <source>
        <dbReference type="RuleBase" id="RU363038"/>
    </source>
</evidence>
<dbReference type="Gene3D" id="3.30.1360.70">
    <property type="entry name" value="Arginyl tRNA synthetase N-terminal domain"/>
    <property type="match status" value="1"/>
</dbReference>
<dbReference type="CDD" id="cd07956">
    <property type="entry name" value="Anticodon_Ia_Arg"/>
    <property type="match status" value="1"/>
</dbReference>
<dbReference type="NCBIfam" id="TIGR00456">
    <property type="entry name" value="argS"/>
    <property type="match status" value="1"/>
</dbReference>
<comment type="similarity">
    <text evidence="2 12 13">Belongs to the class-I aminoacyl-tRNA synthetase family.</text>
</comment>
<evidence type="ECO:0000256" key="2">
    <source>
        <dbReference type="ARBA" id="ARBA00005594"/>
    </source>
</evidence>
<dbReference type="PRINTS" id="PR01038">
    <property type="entry name" value="TRNASYNTHARG"/>
</dbReference>
<dbReference type="InterPro" id="IPR036695">
    <property type="entry name" value="Arg-tRNA-synth_N_sf"/>
</dbReference>
<keyword evidence="8 12" id="KW-0648">Protein biosynthesis</keyword>
<dbReference type="PANTHER" id="PTHR11956">
    <property type="entry name" value="ARGINYL-TRNA SYNTHETASE"/>
    <property type="match status" value="1"/>
</dbReference>
<keyword evidence="4 12" id="KW-0963">Cytoplasm</keyword>
<comment type="subunit">
    <text evidence="3 12">Monomer.</text>
</comment>
<dbReference type="InterPro" id="IPR035684">
    <property type="entry name" value="ArgRS_core"/>
</dbReference>
<evidence type="ECO:0000256" key="9">
    <source>
        <dbReference type="ARBA" id="ARBA00023146"/>
    </source>
</evidence>
<feature type="domain" description="DALR anticodon binding" evidence="14">
    <location>
        <begin position="434"/>
        <end position="552"/>
    </location>
</feature>
<dbReference type="Gene3D" id="3.40.50.620">
    <property type="entry name" value="HUPs"/>
    <property type="match status" value="1"/>
</dbReference>
<protein>
    <recommendedName>
        <fullName evidence="12">Arginine--tRNA ligase</fullName>
        <ecNumber evidence="12">6.1.1.19</ecNumber>
    </recommendedName>
    <alternativeName>
        <fullName evidence="12">Arginyl-tRNA synthetase</fullName>
        <shortName evidence="12">ArgRS</shortName>
    </alternativeName>
</protein>
<dbReference type="GO" id="GO:0004814">
    <property type="term" value="F:arginine-tRNA ligase activity"/>
    <property type="evidence" value="ECO:0007669"/>
    <property type="project" value="UniProtKB-UniRule"/>
</dbReference>
<evidence type="ECO:0000256" key="8">
    <source>
        <dbReference type="ARBA" id="ARBA00022917"/>
    </source>
</evidence>
<keyword evidence="7 12" id="KW-0067">ATP-binding</keyword>
<feature type="domain" description="Arginyl tRNA synthetase N-terminal" evidence="15">
    <location>
        <begin position="9"/>
        <end position="93"/>
    </location>
</feature>
<dbReference type="InterPro" id="IPR008909">
    <property type="entry name" value="DALR_anticod-bd"/>
</dbReference>
<organism evidence="16 17">
    <name type="scientific">Macrococcus epidermidis</name>
    <dbReference type="NCBI Taxonomy" id="1902580"/>
    <lineage>
        <taxon>Bacteria</taxon>
        <taxon>Bacillati</taxon>
        <taxon>Bacillota</taxon>
        <taxon>Bacilli</taxon>
        <taxon>Bacillales</taxon>
        <taxon>Staphylococcaceae</taxon>
        <taxon>Macrococcus</taxon>
    </lineage>
</organism>
<dbReference type="Pfam" id="PF00750">
    <property type="entry name" value="tRNA-synt_1d"/>
    <property type="match status" value="1"/>
</dbReference>
<evidence type="ECO:0000256" key="10">
    <source>
        <dbReference type="ARBA" id="ARBA00048359"/>
    </source>
</evidence>
<dbReference type="InterPro" id="IPR005148">
    <property type="entry name" value="Arg-tRNA-synth_N"/>
</dbReference>
<dbReference type="RefSeq" id="WP_111717116.1">
    <property type="nucleotide sequence ID" value="NZ_JBHSSR010000005.1"/>
</dbReference>
<dbReference type="HAMAP" id="MF_00123">
    <property type="entry name" value="Arg_tRNA_synth"/>
    <property type="match status" value="1"/>
</dbReference>
<dbReference type="InterPro" id="IPR001278">
    <property type="entry name" value="Arg-tRNA-ligase"/>
</dbReference>
<dbReference type="GO" id="GO:0006420">
    <property type="term" value="P:arginyl-tRNA aminoacylation"/>
    <property type="evidence" value="ECO:0007669"/>
    <property type="project" value="UniProtKB-UniRule"/>
</dbReference>
<evidence type="ECO:0000256" key="3">
    <source>
        <dbReference type="ARBA" id="ARBA00011245"/>
    </source>
</evidence>
<dbReference type="Pfam" id="PF05746">
    <property type="entry name" value="DALR_1"/>
    <property type="match status" value="1"/>
</dbReference>